<dbReference type="Proteomes" id="UP000717328">
    <property type="component" value="Unassembled WGS sequence"/>
</dbReference>
<dbReference type="GO" id="GO:0070181">
    <property type="term" value="F:small ribosomal subunit rRNA binding"/>
    <property type="evidence" value="ECO:0007669"/>
    <property type="project" value="TreeGrafter"/>
</dbReference>
<dbReference type="PANTHER" id="PTHR13479:SF40">
    <property type="entry name" value="SMALL RIBOSOMAL SUBUNIT PROTEIN BS18M"/>
    <property type="match status" value="1"/>
</dbReference>
<dbReference type="InterPro" id="IPR036870">
    <property type="entry name" value="Ribosomal_bS18_sf"/>
</dbReference>
<reference evidence="6" key="1">
    <citation type="submission" date="2021-02" db="EMBL/GenBank/DDBJ databases">
        <authorList>
            <person name="Nieuwenhuis M."/>
            <person name="Van De Peppel L.J.J."/>
        </authorList>
    </citation>
    <scope>NUCLEOTIDE SEQUENCE</scope>
    <source>
        <strain evidence="6">D49</strain>
    </source>
</reference>
<accession>A0A9P7GT87</accession>
<keyword evidence="2" id="KW-0689">Ribosomal protein</keyword>
<dbReference type="GO" id="GO:0003735">
    <property type="term" value="F:structural constituent of ribosome"/>
    <property type="evidence" value="ECO:0007669"/>
    <property type="project" value="InterPro"/>
</dbReference>
<keyword evidence="3" id="KW-0687">Ribonucleoprotein</keyword>
<reference evidence="6" key="2">
    <citation type="submission" date="2021-10" db="EMBL/GenBank/DDBJ databases">
        <title>Phylogenomics reveals ancestral predisposition of the termite-cultivated fungus Termitomyces towards a domesticated lifestyle.</title>
        <authorList>
            <person name="Auxier B."/>
            <person name="Grum-Grzhimaylo A."/>
            <person name="Cardenas M.E."/>
            <person name="Lodge J.D."/>
            <person name="Laessoe T."/>
            <person name="Pedersen O."/>
            <person name="Smith M.E."/>
            <person name="Kuyper T.W."/>
            <person name="Franco-Molano E.A."/>
            <person name="Baroni T.J."/>
            <person name="Aanen D.K."/>
        </authorList>
    </citation>
    <scope>NUCLEOTIDE SEQUENCE</scope>
    <source>
        <strain evidence="6">D49</strain>
    </source>
</reference>
<dbReference type="AlphaFoldDB" id="A0A9P7GT87"/>
<evidence type="ECO:0000256" key="2">
    <source>
        <dbReference type="ARBA" id="ARBA00022980"/>
    </source>
</evidence>
<gene>
    <name evidence="6" type="ORF">H0H81_002657</name>
</gene>
<keyword evidence="7" id="KW-1185">Reference proteome</keyword>
<comment type="caution">
    <text evidence="6">The sequence shown here is derived from an EMBL/GenBank/DDBJ whole genome shotgun (WGS) entry which is preliminary data.</text>
</comment>
<evidence type="ECO:0000313" key="7">
    <source>
        <dbReference type="Proteomes" id="UP000717328"/>
    </source>
</evidence>
<evidence type="ECO:0000313" key="6">
    <source>
        <dbReference type="EMBL" id="KAG5653035.1"/>
    </source>
</evidence>
<dbReference type="GO" id="GO:0032543">
    <property type="term" value="P:mitochondrial translation"/>
    <property type="evidence" value="ECO:0007669"/>
    <property type="project" value="TreeGrafter"/>
</dbReference>
<evidence type="ECO:0000256" key="4">
    <source>
        <dbReference type="ARBA" id="ARBA00035264"/>
    </source>
</evidence>
<feature type="compositionally biased region" description="Polar residues" evidence="5">
    <location>
        <begin position="60"/>
        <end position="69"/>
    </location>
</feature>
<protein>
    <recommendedName>
        <fullName evidence="4">Small ribosomal subunit protein bS18m</fullName>
    </recommendedName>
</protein>
<dbReference type="EMBL" id="JABCKI010000080">
    <property type="protein sequence ID" value="KAG5653035.1"/>
    <property type="molecule type" value="Genomic_DNA"/>
</dbReference>
<evidence type="ECO:0000256" key="3">
    <source>
        <dbReference type="ARBA" id="ARBA00023274"/>
    </source>
</evidence>
<comment type="similarity">
    <text evidence="1">Belongs to the bacterial ribosomal protein bS18 family.</text>
</comment>
<dbReference type="PRINTS" id="PR00974">
    <property type="entry name" value="RIBOSOMALS18"/>
</dbReference>
<proteinExistence type="inferred from homology"/>
<dbReference type="InterPro" id="IPR001648">
    <property type="entry name" value="Ribosomal_bS18"/>
</dbReference>
<dbReference type="PANTHER" id="PTHR13479">
    <property type="entry name" value="30S RIBOSOMAL PROTEIN S18"/>
    <property type="match status" value="1"/>
</dbReference>
<dbReference type="GO" id="GO:0005763">
    <property type="term" value="C:mitochondrial small ribosomal subunit"/>
    <property type="evidence" value="ECO:0007669"/>
    <property type="project" value="TreeGrafter"/>
</dbReference>
<sequence length="194" mass="21826">MLSLLFRNVGRRATPALHPILAANYSTGVPSGGMEILTNVLREEGEKQTVPPASKAFSGPSASSRRQQQITKWKPFQPGRVVKPHELTYKSRFNAPATYKPRRAAVGPPPAIARYNDVFHQFDIDPLSLSMNPDILSHYMSEMGKIYGRNYTGLTSRSQRRIGKAIRRAKMMGIIPVLSKSQNLVYQYKLKNRQ</sequence>
<organism evidence="6 7">
    <name type="scientific">Sphagnurus paluster</name>
    <dbReference type="NCBI Taxonomy" id="117069"/>
    <lineage>
        <taxon>Eukaryota</taxon>
        <taxon>Fungi</taxon>
        <taxon>Dikarya</taxon>
        <taxon>Basidiomycota</taxon>
        <taxon>Agaricomycotina</taxon>
        <taxon>Agaricomycetes</taxon>
        <taxon>Agaricomycetidae</taxon>
        <taxon>Agaricales</taxon>
        <taxon>Tricholomatineae</taxon>
        <taxon>Lyophyllaceae</taxon>
        <taxon>Sphagnurus</taxon>
    </lineage>
</organism>
<feature type="region of interest" description="Disordered" evidence="5">
    <location>
        <begin position="45"/>
        <end position="69"/>
    </location>
</feature>
<dbReference type="Gene3D" id="4.10.640.10">
    <property type="entry name" value="Ribosomal protein S18"/>
    <property type="match status" value="1"/>
</dbReference>
<name>A0A9P7GT87_9AGAR</name>
<evidence type="ECO:0000256" key="5">
    <source>
        <dbReference type="SAM" id="MobiDB-lite"/>
    </source>
</evidence>
<dbReference type="OrthoDB" id="21463at2759"/>
<dbReference type="SUPFAM" id="SSF46911">
    <property type="entry name" value="Ribosomal protein S18"/>
    <property type="match status" value="1"/>
</dbReference>
<evidence type="ECO:0000256" key="1">
    <source>
        <dbReference type="ARBA" id="ARBA00005589"/>
    </source>
</evidence>
<dbReference type="Pfam" id="PF01084">
    <property type="entry name" value="Ribosomal_S18"/>
    <property type="match status" value="1"/>
</dbReference>